<sequence>MVRLRVAIVITIIMKVVMFQFQYGAIERVTNMTESENMSLFQFQYGAIESSAHGLFLNTAYRFQFQYGAIESLKFSDYTQSFPCFNSNMVRLRAVRYIKL</sequence>
<feature type="transmembrane region" description="Helical" evidence="1">
    <location>
        <begin position="6"/>
        <end position="26"/>
    </location>
</feature>
<dbReference type="Proteomes" id="UP000249300">
    <property type="component" value="Chromosome 1"/>
</dbReference>
<reference evidence="2 3" key="1">
    <citation type="submission" date="2018-06" db="EMBL/GenBank/DDBJ databases">
        <authorList>
            <consortium name="Pathogen Informatics"/>
            <person name="Doyle S."/>
        </authorList>
    </citation>
    <scope>NUCLEOTIDE SEQUENCE [LARGE SCALE GENOMIC DNA]</scope>
    <source>
        <strain evidence="2 3">NCTC12858</strain>
    </source>
</reference>
<evidence type="ECO:0000313" key="2">
    <source>
        <dbReference type="EMBL" id="SQH73698.1"/>
    </source>
</evidence>
<dbReference type="AlphaFoldDB" id="A0A2X4PQA5"/>
<keyword evidence="1" id="KW-0472">Membrane</keyword>
<accession>A0A2X4PQA5</accession>
<keyword evidence="1" id="KW-0812">Transmembrane</keyword>
<dbReference type="KEGG" id="pcre:NCTC12858_01564"/>
<keyword evidence="3" id="KW-1185">Reference proteome</keyword>
<evidence type="ECO:0000313" key="3">
    <source>
        <dbReference type="Proteomes" id="UP000249300"/>
    </source>
</evidence>
<evidence type="ECO:0000256" key="1">
    <source>
        <dbReference type="SAM" id="Phobius"/>
    </source>
</evidence>
<protein>
    <submittedName>
        <fullName evidence="2">Uncharacterized protein</fullName>
    </submittedName>
</protein>
<organism evidence="2 3">
    <name type="scientific">Porphyromonas crevioricanis</name>
    <dbReference type="NCBI Taxonomy" id="393921"/>
    <lineage>
        <taxon>Bacteria</taxon>
        <taxon>Pseudomonadati</taxon>
        <taxon>Bacteroidota</taxon>
        <taxon>Bacteroidia</taxon>
        <taxon>Bacteroidales</taxon>
        <taxon>Porphyromonadaceae</taxon>
        <taxon>Porphyromonas</taxon>
    </lineage>
</organism>
<proteinExistence type="predicted"/>
<keyword evidence="1" id="KW-1133">Transmembrane helix</keyword>
<gene>
    <name evidence="2" type="ORF">NCTC12858_01564</name>
</gene>
<name>A0A2X4PQA5_9PORP</name>
<dbReference type="EMBL" id="LS483447">
    <property type="protein sequence ID" value="SQH73698.1"/>
    <property type="molecule type" value="Genomic_DNA"/>
</dbReference>